<evidence type="ECO:0000313" key="8">
    <source>
        <dbReference type="EMBL" id="MEW9502649.1"/>
    </source>
</evidence>
<keyword evidence="5 7" id="KW-1133">Transmembrane helix</keyword>
<feature type="transmembrane region" description="Helical" evidence="7">
    <location>
        <begin position="143"/>
        <end position="160"/>
    </location>
</feature>
<dbReference type="PANTHER" id="PTHR42865:SF7">
    <property type="entry name" value="PROTON_GLUTAMATE-ASPARTATE SYMPORTER"/>
    <property type="match status" value="1"/>
</dbReference>
<evidence type="ECO:0000256" key="5">
    <source>
        <dbReference type="ARBA" id="ARBA00022989"/>
    </source>
</evidence>
<feature type="transmembrane region" description="Helical" evidence="7">
    <location>
        <begin position="343"/>
        <end position="367"/>
    </location>
</feature>
<feature type="transmembrane region" description="Helical" evidence="7">
    <location>
        <begin position="7"/>
        <end position="28"/>
    </location>
</feature>
<name>A0ABV3Q5N8_9BACL</name>
<keyword evidence="4 7" id="KW-0812">Transmembrane</keyword>
<comment type="subcellular location">
    <subcellularLocation>
        <location evidence="1">Cell membrane</location>
        <topology evidence="1">Multi-pass membrane protein</topology>
    </subcellularLocation>
</comment>
<reference evidence="8 9" key="1">
    <citation type="journal article" date="1979" name="Int. J. Syst. Evol. Microbiol.">
        <title>Bacillus globisporus subsp. marinus subsp. nov.</title>
        <authorList>
            <person name="Liu H."/>
        </authorList>
    </citation>
    <scope>NUCLEOTIDE SEQUENCE [LARGE SCALE GENOMIC DNA]</scope>
    <source>
        <strain evidence="8 9">DSM 1297</strain>
    </source>
</reference>
<dbReference type="InterPro" id="IPR036458">
    <property type="entry name" value="Na:dicarbo_symporter_sf"/>
</dbReference>
<dbReference type="Gene3D" id="1.10.3860.10">
    <property type="entry name" value="Sodium:dicarboxylate symporter"/>
    <property type="match status" value="1"/>
</dbReference>
<keyword evidence="3" id="KW-1003">Cell membrane</keyword>
<dbReference type="SUPFAM" id="SSF118215">
    <property type="entry name" value="Proton glutamate symport protein"/>
    <property type="match status" value="1"/>
</dbReference>
<organism evidence="8 9">
    <name type="scientific">Jeotgalibacillus marinus</name>
    <dbReference type="NCBI Taxonomy" id="86667"/>
    <lineage>
        <taxon>Bacteria</taxon>
        <taxon>Bacillati</taxon>
        <taxon>Bacillota</taxon>
        <taxon>Bacilli</taxon>
        <taxon>Bacillales</taxon>
        <taxon>Caryophanaceae</taxon>
        <taxon>Jeotgalibacillus</taxon>
    </lineage>
</organism>
<feature type="transmembrane region" description="Helical" evidence="7">
    <location>
        <begin position="40"/>
        <end position="66"/>
    </location>
</feature>
<comment type="caution">
    <text evidence="8">The sequence shown here is derived from an EMBL/GenBank/DDBJ whole genome shotgun (WGS) entry which is preliminary data.</text>
</comment>
<dbReference type="PANTHER" id="PTHR42865">
    <property type="entry name" value="PROTON/GLUTAMATE-ASPARTATE SYMPORTER"/>
    <property type="match status" value="1"/>
</dbReference>
<feature type="transmembrane region" description="Helical" evidence="7">
    <location>
        <begin position="208"/>
        <end position="233"/>
    </location>
</feature>
<dbReference type="PRINTS" id="PR00173">
    <property type="entry name" value="EDTRNSPORT"/>
</dbReference>
<accession>A0ABV3Q5N8</accession>
<evidence type="ECO:0000313" key="9">
    <source>
        <dbReference type="Proteomes" id="UP001556040"/>
    </source>
</evidence>
<dbReference type="InterPro" id="IPR001991">
    <property type="entry name" value="Na-dicarboxylate_symporter"/>
</dbReference>
<evidence type="ECO:0000256" key="6">
    <source>
        <dbReference type="ARBA" id="ARBA00023136"/>
    </source>
</evidence>
<gene>
    <name evidence="8" type="ORF">AB1471_12700</name>
</gene>
<feature type="transmembrane region" description="Helical" evidence="7">
    <location>
        <begin position="302"/>
        <end position="331"/>
    </location>
</feature>
<proteinExistence type="predicted"/>
<feature type="transmembrane region" description="Helical" evidence="7">
    <location>
        <begin position="181"/>
        <end position="202"/>
    </location>
</feature>
<evidence type="ECO:0000256" key="4">
    <source>
        <dbReference type="ARBA" id="ARBA00022692"/>
    </source>
</evidence>
<keyword evidence="2" id="KW-0813">Transport</keyword>
<evidence type="ECO:0000256" key="2">
    <source>
        <dbReference type="ARBA" id="ARBA00022448"/>
    </source>
</evidence>
<dbReference type="RefSeq" id="WP_367780140.1">
    <property type="nucleotide sequence ID" value="NZ_JBFMIA010000013.1"/>
</dbReference>
<dbReference type="Pfam" id="PF00375">
    <property type="entry name" value="SDF"/>
    <property type="match status" value="1"/>
</dbReference>
<feature type="transmembrane region" description="Helical" evidence="7">
    <location>
        <begin position="78"/>
        <end position="99"/>
    </location>
</feature>
<evidence type="ECO:0000256" key="3">
    <source>
        <dbReference type="ARBA" id="ARBA00022475"/>
    </source>
</evidence>
<keyword evidence="6 7" id="KW-0472">Membrane</keyword>
<protein>
    <submittedName>
        <fullName evidence="8">Dicarboxylate/amino acid:cation symporter</fullName>
    </submittedName>
</protein>
<evidence type="ECO:0000256" key="7">
    <source>
        <dbReference type="SAM" id="Phobius"/>
    </source>
</evidence>
<sequence length="418" mass="43775">MGRVGKVGFLTQILIAFVVAVIAGIIFGPSVKIVQPLGDLFLRLITFLIVPLILSTLVVGIASTGSMKTLGRMGGKTIIYYFSTTIVAVLIGLAIGTLFSPGSGINITPTGDVPNVTDSGGIINILLNIVPTNPIASLADGDILQTIFIAIFIGLGITMAGEKAQPVYRLFEGFAEVMYKITGVVMKIVPLGIFGLLAPIIGEYGLSVIIPLGKLFLAVATACIIHIVVVYSISVKTLGKTSPLKFFKGIAPAALVAFSTQSSSGTLPITIKDSEDHFGISKKVTGFVLPLGATINMDGQSIYLSIAALFTAQFYGIDLTVSQILIIVLISSLGSIGTAGVPGAGIIMLSLVLTSVNLPLEGIALIAGIDRFLNMFSTATNVMGDVSAALYVNASENEKDRNQEPEMEMVLNNKTSNF</sequence>
<evidence type="ECO:0000256" key="1">
    <source>
        <dbReference type="ARBA" id="ARBA00004651"/>
    </source>
</evidence>
<keyword evidence="9" id="KW-1185">Reference proteome</keyword>
<dbReference type="Proteomes" id="UP001556040">
    <property type="component" value="Unassembled WGS sequence"/>
</dbReference>
<dbReference type="EMBL" id="JBFMIA010000013">
    <property type="protein sequence ID" value="MEW9502649.1"/>
    <property type="molecule type" value="Genomic_DNA"/>
</dbReference>